<dbReference type="Pfam" id="PF06961">
    <property type="entry name" value="DUF1294"/>
    <property type="match status" value="1"/>
</dbReference>
<evidence type="ECO:0000313" key="3">
    <source>
        <dbReference type="Proteomes" id="UP001324993"/>
    </source>
</evidence>
<keyword evidence="1" id="KW-0812">Transmembrane</keyword>
<dbReference type="RefSeq" id="WP_319832198.1">
    <property type="nucleotide sequence ID" value="NZ_CP138858.1"/>
</dbReference>
<keyword evidence="3" id="KW-1185">Reference proteome</keyword>
<reference evidence="2 3" key="1">
    <citation type="submission" date="2023-11" db="EMBL/GenBank/DDBJ databases">
        <title>Coraliomargarita sp. nov., isolated from marine algae.</title>
        <authorList>
            <person name="Lee J.K."/>
            <person name="Baek J.H."/>
            <person name="Kim J.M."/>
            <person name="Choi D.G."/>
            <person name="Jeon C.O."/>
        </authorList>
    </citation>
    <scope>NUCLEOTIDE SEQUENCE [LARGE SCALE GENOMIC DNA]</scope>
    <source>
        <strain evidence="2 3">J2-16</strain>
    </source>
</reference>
<dbReference type="EMBL" id="CP138858">
    <property type="protein sequence ID" value="WPJ95307.1"/>
    <property type="molecule type" value="Genomic_DNA"/>
</dbReference>
<feature type="transmembrane region" description="Helical" evidence="1">
    <location>
        <begin position="27"/>
        <end position="46"/>
    </location>
</feature>
<protein>
    <submittedName>
        <fullName evidence="2">DUF1294 domain-containing protein</fullName>
    </submittedName>
</protein>
<proteinExistence type="predicted"/>
<feature type="transmembrane region" description="Helical" evidence="1">
    <location>
        <begin position="5"/>
        <end position="21"/>
    </location>
</feature>
<gene>
    <name evidence="2" type="ORF">SH580_17950</name>
</gene>
<keyword evidence="1" id="KW-1133">Transmembrane helix</keyword>
<dbReference type="Proteomes" id="UP001324993">
    <property type="component" value="Chromosome"/>
</dbReference>
<sequence length="124" mass="14838">MKRHIPILVCGILPLVGLYKLSANIDWQFILGYWLFISVTTFVSYWQDKRRAQKGLWRIPEKSLHSFELLGGWPAAYLAQQLFRHKTSKRSFRIAFWCIVGFYQFLALEWITDWRVSRWLISLV</sequence>
<evidence type="ECO:0000256" key="1">
    <source>
        <dbReference type="SAM" id="Phobius"/>
    </source>
</evidence>
<evidence type="ECO:0000313" key="2">
    <source>
        <dbReference type="EMBL" id="WPJ95307.1"/>
    </source>
</evidence>
<keyword evidence="1" id="KW-0472">Membrane</keyword>
<name>A0ABZ0RIG1_9BACT</name>
<feature type="transmembrane region" description="Helical" evidence="1">
    <location>
        <begin position="94"/>
        <end position="112"/>
    </location>
</feature>
<organism evidence="2 3">
    <name type="scientific">Coraliomargarita algicola</name>
    <dbReference type="NCBI Taxonomy" id="3092156"/>
    <lineage>
        <taxon>Bacteria</taxon>
        <taxon>Pseudomonadati</taxon>
        <taxon>Verrucomicrobiota</taxon>
        <taxon>Opitutia</taxon>
        <taxon>Puniceicoccales</taxon>
        <taxon>Coraliomargaritaceae</taxon>
        <taxon>Coraliomargarita</taxon>
    </lineage>
</organism>
<dbReference type="InterPro" id="IPR010718">
    <property type="entry name" value="DUF1294"/>
</dbReference>
<accession>A0ABZ0RIG1</accession>